<dbReference type="SUPFAM" id="SSF48452">
    <property type="entry name" value="TPR-like"/>
    <property type="match status" value="1"/>
</dbReference>
<gene>
    <name evidence="6" type="ORF">COT71_01275</name>
</gene>
<dbReference type="Proteomes" id="UP000230731">
    <property type="component" value="Unassembled WGS sequence"/>
</dbReference>
<dbReference type="PANTHER" id="PTHR44943:SF5">
    <property type="entry name" value="BLL7697 PROTEIN"/>
    <property type="match status" value="1"/>
</dbReference>
<feature type="repeat" description="TPR" evidence="3">
    <location>
        <begin position="284"/>
        <end position="317"/>
    </location>
</feature>
<keyword evidence="5" id="KW-0472">Membrane</keyword>
<evidence type="ECO:0000256" key="4">
    <source>
        <dbReference type="SAM" id="MobiDB-lite"/>
    </source>
</evidence>
<accession>A0A2M6WZW4</accession>
<evidence type="ECO:0000313" key="7">
    <source>
        <dbReference type="Proteomes" id="UP000230731"/>
    </source>
</evidence>
<keyword evidence="5" id="KW-0812">Transmembrane</keyword>
<organism evidence="6 7">
    <name type="scientific">Candidatus Andersenbacteria bacterium CG10_big_fil_rev_8_21_14_0_10_54_11</name>
    <dbReference type="NCBI Taxonomy" id="1974485"/>
    <lineage>
        <taxon>Bacteria</taxon>
        <taxon>Candidatus Anderseniibacteriota</taxon>
    </lineage>
</organism>
<feature type="compositionally biased region" description="Basic residues" evidence="4">
    <location>
        <begin position="198"/>
        <end position="211"/>
    </location>
</feature>
<protein>
    <submittedName>
        <fullName evidence="6">Uncharacterized protein</fullName>
    </submittedName>
</protein>
<evidence type="ECO:0000256" key="5">
    <source>
        <dbReference type="SAM" id="Phobius"/>
    </source>
</evidence>
<sequence>MLYNVLPPLIFFTSLGGIIVIVSRVVLRIQSNQRLQDIRRQSTQATAAKIEKTKQLARLIGPNQKSVQAVKSRLSSLQQVTGQTGSLLRRLAVLPGSIAQNLRRRTPTGAPAAALPPASRRRPLQGAIRLSRHLAQSAFRAGMNSAQALQNRRAARQSLDPLPQATQSANQPPAAAQQAKPAISISILNKPTAAPVSAKHKREHIARRPARRNLSAASAIEQAKQALSRQDYEAAERILVPYLAACPRDAAAYILLGKVAAAQGHWDEAAEIYEQVIKVNPGHTGSHAALGRARYELGQFTKAIEALRKAHDEEPENIAVIEYLLKIARRMDNVPMQRSLTEELAQLEQSI</sequence>
<keyword evidence="1" id="KW-0677">Repeat</keyword>
<feature type="transmembrane region" description="Helical" evidence="5">
    <location>
        <begin position="6"/>
        <end position="27"/>
    </location>
</feature>
<evidence type="ECO:0000256" key="2">
    <source>
        <dbReference type="ARBA" id="ARBA00022803"/>
    </source>
</evidence>
<dbReference type="PANTHER" id="PTHR44943">
    <property type="entry name" value="CELLULOSE SYNTHASE OPERON PROTEIN C"/>
    <property type="match status" value="1"/>
</dbReference>
<evidence type="ECO:0000256" key="1">
    <source>
        <dbReference type="ARBA" id="ARBA00022737"/>
    </source>
</evidence>
<feature type="repeat" description="TPR" evidence="3">
    <location>
        <begin position="250"/>
        <end position="283"/>
    </location>
</feature>
<dbReference type="Gene3D" id="1.25.40.10">
    <property type="entry name" value="Tetratricopeptide repeat domain"/>
    <property type="match status" value="1"/>
</dbReference>
<evidence type="ECO:0000256" key="3">
    <source>
        <dbReference type="PROSITE-ProRule" id="PRU00339"/>
    </source>
</evidence>
<dbReference type="AlphaFoldDB" id="A0A2M6WZW4"/>
<comment type="caution">
    <text evidence="6">The sequence shown here is derived from an EMBL/GenBank/DDBJ whole genome shotgun (WGS) entry which is preliminary data.</text>
</comment>
<keyword evidence="2 3" id="KW-0802">TPR repeat</keyword>
<name>A0A2M6WZW4_9BACT</name>
<dbReference type="PROSITE" id="PS50293">
    <property type="entry name" value="TPR_REGION"/>
    <property type="match status" value="1"/>
</dbReference>
<keyword evidence="5" id="KW-1133">Transmembrane helix</keyword>
<dbReference type="InterPro" id="IPR019734">
    <property type="entry name" value="TPR_rpt"/>
</dbReference>
<feature type="region of interest" description="Disordered" evidence="4">
    <location>
        <begin position="191"/>
        <end position="216"/>
    </location>
</feature>
<dbReference type="InterPro" id="IPR011990">
    <property type="entry name" value="TPR-like_helical_dom_sf"/>
</dbReference>
<dbReference type="InterPro" id="IPR051685">
    <property type="entry name" value="Ycf3/AcsC/BcsC/TPR_MFPF"/>
</dbReference>
<dbReference type="PROSITE" id="PS50005">
    <property type="entry name" value="TPR"/>
    <property type="match status" value="2"/>
</dbReference>
<evidence type="ECO:0000313" key="6">
    <source>
        <dbReference type="EMBL" id="PIT98326.1"/>
    </source>
</evidence>
<dbReference type="Pfam" id="PF13432">
    <property type="entry name" value="TPR_16"/>
    <property type="match status" value="1"/>
</dbReference>
<dbReference type="SMART" id="SM00028">
    <property type="entry name" value="TPR"/>
    <property type="match status" value="2"/>
</dbReference>
<reference evidence="7" key="1">
    <citation type="submission" date="2017-09" db="EMBL/GenBank/DDBJ databases">
        <title>Depth-based differentiation of microbial function through sediment-hosted aquifers and enrichment of novel symbionts in the deep terrestrial subsurface.</title>
        <authorList>
            <person name="Probst A.J."/>
            <person name="Ladd B."/>
            <person name="Jarett J.K."/>
            <person name="Geller-Mcgrath D.E."/>
            <person name="Sieber C.M.K."/>
            <person name="Emerson J.B."/>
            <person name="Anantharaman K."/>
            <person name="Thomas B.C."/>
            <person name="Malmstrom R."/>
            <person name="Stieglmeier M."/>
            <person name="Klingl A."/>
            <person name="Woyke T."/>
            <person name="Ryan C.M."/>
            <person name="Banfield J.F."/>
        </authorList>
    </citation>
    <scope>NUCLEOTIDE SEQUENCE [LARGE SCALE GENOMIC DNA]</scope>
</reference>
<dbReference type="EMBL" id="PEZP01000015">
    <property type="protein sequence ID" value="PIT98326.1"/>
    <property type="molecule type" value="Genomic_DNA"/>
</dbReference>
<proteinExistence type="predicted"/>